<dbReference type="PROSITE" id="PS51755">
    <property type="entry name" value="OMPR_PHOB"/>
    <property type="match status" value="1"/>
</dbReference>
<dbReference type="FunFam" id="1.10.10.10:FF:000005">
    <property type="entry name" value="Two-component system response regulator"/>
    <property type="match status" value="1"/>
</dbReference>
<dbReference type="KEGG" id="ccot:CCAX7_16600"/>
<dbReference type="PANTHER" id="PTHR48111">
    <property type="entry name" value="REGULATOR OF RPOS"/>
    <property type="match status" value="1"/>
</dbReference>
<keyword evidence="1" id="KW-0597">Phosphoprotein</keyword>
<gene>
    <name evidence="6" type="ORF">CCAX7_16600</name>
</gene>
<dbReference type="PANTHER" id="PTHR48111:SF22">
    <property type="entry name" value="REGULATOR OF RPOS"/>
    <property type="match status" value="1"/>
</dbReference>
<keyword evidence="2" id="KW-0902">Two-component regulatory system</keyword>
<dbReference type="PROSITE" id="PS50110">
    <property type="entry name" value="RESPONSE_REGULATORY"/>
    <property type="match status" value="1"/>
</dbReference>
<proteinExistence type="predicted"/>
<dbReference type="SUPFAM" id="SSF52172">
    <property type="entry name" value="CheY-like"/>
    <property type="match status" value="1"/>
</dbReference>
<evidence type="ECO:0000256" key="1">
    <source>
        <dbReference type="ARBA" id="ARBA00022553"/>
    </source>
</evidence>
<dbReference type="InterPro" id="IPR001867">
    <property type="entry name" value="OmpR/PhoB-type_DNA-bd"/>
</dbReference>
<evidence type="ECO:0000313" key="6">
    <source>
        <dbReference type="EMBL" id="BDI29609.1"/>
    </source>
</evidence>
<dbReference type="GO" id="GO:0000976">
    <property type="term" value="F:transcription cis-regulatory region binding"/>
    <property type="evidence" value="ECO:0007669"/>
    <property type="project" value="TreeGrafter"/>
</dbReference>
<sequence length="226" mass="25811">MRILLIEDEAALSAGIKRGLEEEHYEVDAALDGREGLEMARSRRYSAIVLDVMLPSMDGWTICQELRESRDSTPILMLTARDAVDDRVRGLEMGADDYLPKPFDFSEMLARIRSLLRRDKIHKERVITIADLRMDTGARTVTRGGRPITLTEREYTLLEALATHEGRVLSREAIQERVWLDEDSYSNTVDVHIGLLRKKIDQDQTVKLIHTVRGMGYTLRRESGDA</sequence>
<organism evidence="6 7">
    <name type="scientific">Capsulimonas corticalis</name>
    <dbReference type="NCBI Taxonomy" id="2219043"/>
    <lineage>
        <taxon>Bacteria</taxon>
        <taxon>Bacillati</taxon>
        <taxon>Armatimonadota</taxon>
        <taxon>Armatimonadia</taxon>
        <taxon>Capsulimonadales</taxon>
        <taxon>Capsulimonadaceae</taxon>
        <taxon>Capsulimonas</taxon>
    </lineage>
</organism>
<dbReference type="SMART" id="SM00448">
    <property type="entry name" value="REC"/>
    <property type="match status" value="1"/>
</dbReference>
<dbReference type="InterPro" id="IPR036388">
    <property type="entry name" value="WH-like_DNA-bd_sf"/>
</dbReference>
<name>A0A402CYX8_9BACT</name>
<dbReference type="CDD" id="cd00383">
    <property type="entry name" value="trans_reg_C"/>
    <property type="match status" value="1"/>
</dbReference>
<dbReference type="InterPro" id="IPR039420">
    <property type="entry name" value="WalR-like"/>
</dbReference>
<keyword evidence="4 6" id="KW-0238">DNA-binding</keyword>
<evidence type="ECO:0000313" key="7">
    <source>
        <dbReference type="Proteomes" id="UP000287394"/>
    </source>
</evidence>
<dbReference type="OrthoDB" id="9790442at2"/>
<dbReference type="CDD" id="cd19935">
    <property type="entry name" value="REC_OmpR_CusR-like"/>
    <property type="match status" value="1"/>
</dbReference>
<dbReference type="GO" id="GO:0000156">
    <property type="term" value="F:phosphorelay response regulator activity"/>
    <property type="evidence" value="ECO:0007669"/>
    <property type="project" value="TreeGrafter"/>
</dbReference>
<accession>A0A402CYX8</accession>
<evidence type="ECO:0000256" key="4">
    <source>
        <dbReference type="ARBA" id="ARBA00023125"/>
    </source>
</evidence>
<dbReference type="Proteomes" id="UP000287394">
    <property type="component" value="Chromosome"/>
</dbReference>
<dbReference type="GO" id="GO:0032993">
    <property type="term" value="C:protein-DNA complex"/>
    <property type="evidence" value="ECO:0007669"/>
    <property type="project" value="TreeGrafter"/>
</dbReference>
<dbReference type="RefSeq" id="WP_119322521.1">
    <property type="nucleotide sequence ID" value="NZ_AP025739.1"/>
</dbReference>
<reference evidence="6 7" key="1">
    <citation type="journal article" date="2019" name="Int. J. Syst. Evol. Microbiol.">
        <title>Capsulimonas corticalis gen. nov., sp. nov., an aerobic capsulated bacterium, of a novel bacterial order, Capsulimonadales ord. nov., of the class Armatimonadia of the phylum Armatimonadetes.</title>
        <authorList>
            <person name="Li J."/>
            <person name="Kudo C."/>
            <person name="Tonouchi A."/>
        </authorList>
    </citation>
    <scope>NUCLEOTIDE SEQUENCE [LARGE SCALE GENOMIC DNA]</scope>
    <source>
        <strain evidence="6 7">AX-7</strain>
    </source>
</reference>
<dbReference type="FunFam" id="3.40.50.2300:FF:000001">
    <property type="entry name" value="DNA-binding response regulator PhoB"/>
    <property type="match status" value="1"/>
</dbReference>
<evidence type="ECO:0000256" key="5">
    <source>
        <dbReference type="ARBA" id="ARBA00023163"/>
    </source>
</evidence>
<protein>
    <submittedName>
        <fullName evidence="6">DNA-binding response regulator</fullName>
    </submittedName>
</protein>
<dbReference type="InterPro" id="IPR011006">
    <property type="entry name" value="CheY-like_superfamily"/>
</dbReference>
<dbReference type="AlphaFoldDB" id="A0A402CYX8"/>
<dbReference type="GO" id="GO:0006355">
    <property type="term" value="P:regulation of DNA-templated transcription"/>
    <property type="evidence" value="ECO:0007669"/>
    <property type="project" value="InterPro"/>
</dbReference>
<dbReference type="Gene3D" id="6.10.250.690">
    <property type="match status" value="1"/>
</dbReference>
<dbReference type="Pfam" id="PF00072">
    <property type="entry name" value="Response_reg"/>
    <property type="match status" value="1"/>
</dbReference>
<dbReference type="Pfam" id="PF00486">
    <property type="entry name" value="Trans_reg_C"/>
    <property type="match status" value="1"/>
</dbReference>
<keyword evidence="7" id="KW-1185">Reference proteome</keyword>
<dbReference type="EMBL" id="AP025739">
    <property type="protein sequence ID" value="BDI29609.1"/>
    <property type="molecule type" value="Genomic_DNA"/>
</dbReference>
<dbReference type="Gene3D" id="1.10.10.10">
    <property type="entry name" value="Winged helix-like DNA-binding domain superfamily/Winged helix DNA-binding domain"/>
    <property type="match status" value="1"/>
</dbReference>
<keyword evidence="3" id="KW-0805">Transcription regulation</keyword>
<evidence type="ECO:0000256" key="2">
    <source>
        <dbReference type="ARBA" id="ARBA00023012"/>
    </source>
</evidence>
<dbReference type="SMART" id="SM00862">
    <property type="entry name" value="Trans_reg_C"/>
    <property type="match status" value="1"/>
</dbReference>
<evidence type="ECO:0000256" key="3">
    <source>
        <dbReference type="ARBA" id="ARBA00023015"/>
    </source>
</evidence>
<keyword evidence="5" id="KW-0804">Transcription</keyword>
<dbReference type="InterPro" id="IPR001789">
    <property type="entry name" value="Sig_transdc_resp-reg_receiver"/>
</dbReference>
<dbReference type="GO" id="GO:0005829">
    <property type="term" value="C:cytosol"/>
    <property type="evidence" value="ECO:0007669"/>
    <property type="project" value="TreeGrafter"/>
</dbReference>
<dbReference type="Gene3D" id="3.40.50.2300">
    <property type="match status" value="1"/>
</dbReference>